<feature type="chain" id="PRO_5041920609" evidence="1">
    <location>
        <begin position="25"/>
        <end position="81"/>
    </location>
</feature>
<comment type="caution">
    <text evidence="2">The sequence shown here is derived from an EMBL/GenBank/DDBJ whole genome shotgun (WGS) entry which is preliminary data.</text>
</comment>
<evidence type="ECO:0000313" key="3">
    <source>
        <dbReference type="Proteomes" id="UP001210925"/>
    </source>
</evidence>
<sequence>MNKLTEFSMYSLVTVLIALVSSRAICPEVVPSCSNVRCSTGACAIISPLGGCTYAGCVAVDTNGNYVCPPNSSCRPDGALE</sequence>
<keyword evidence="1" id="KW-0732">Signal</keyword>
<proteinExistence type="predicted"/>
<dbReference type="Proteomes" id="UP001210925">
    <property type="component" value="Unassembled WGS sequence"/>
</dbReference>
<keyword evidence="3" id="KW-1185">Reference proteome</keyword>
<organism evidence="2 3">
    <name type="scientific">Boothiomyces macroporosus</name>
    <dbReference type="NCBI Taxonomy" id="261099"/>
    <lineage>
        <taxon>Eukaryota</taxon>
        <taxon>Fungi</taxon>
        <taxon>Fungi incertae sedis</taxon>
        <taxon>Chytridiomycota</taxon>
        <taxon>Chytridiomycota incertae sedis</taxon>
        <taxon>Chytridiomycetes</taxon>
        <taxon>Rhizophydiales</taxon>
        <taxon>Terramycetaceae</taxon>
        <taxon>Boothiomyces</taxon>
    </lineage>
</organism>
<reference evidence="2" key="1">
    <citation type="submission" date="2020-05" db="EMBL/GenBank/DDBJ databases">
        <title>Phylogenomic resolution of chytrid fungi.</title>
        <authorList>
            <person name="Stajich J.E."/>
            <person name="Amses K."/>
            <person name="Simmons R."/>
            <person name="Seto K."/>
            <person name="Myers J."/>
            <person name="Bonds A."/>
            <person name="Quandt C.A."/>
            <person name="Barry K."/>
            <person name="Liu P."/>
            <person name="Grigoriev I."/>
            <person name="Longcore J.E."/>
            <person name="James T.Y."/>
        </authorList>
    </citation>
    <scope>NUCLEOTIDE SEQUENCE</scope>
    <source>
        <strain evidence="2">PLAUS21</strain>
    </source>
</reference>
<gene>
    <name evidence="2" type="ORF">HK103_001523</name>
</gene>
<name>A0AAD5Y9V9_9FUNG</name>
<accession>A0AAD5Y9V9</accession>
<protein>
    <submittedName>
        <fullName evidence="2">Uncharacterized protein</fullName>
    </submittedName>
</protein>
<dbReference type="EMBL" id="JADGKB010000014">
    <property type="protein sequence ID" value="KAJ3260013.1"/>
    <property type="molecule type" value="Genomic_DNA"/>
</dbReference>
<evidence type="ECO:0000256" key="1">
    <source>
        <dbReference type="SAM" id="SignalP"/>
    </source>
</evidence>
<feature type="signal peptide" evidence="1">
    <location>
        <begin position="1"/>
        <end position="24"/>
    </location>
</feature>
<evidence type="ECO:0000313" key="2">
    <source>
        <dbReference type="EMBL" id="KAJ3260013.1"/>
    </source>
</evidence>
<dbReference type="AlphaFoldDB" id="A0AAD5Y9V9"/>